<evidence type="ECO:0000256" key="7">
    <source>
        <dbReference type="RuleBase" id="RU000304"/>
    </source>
</evidence>
<dbReference type="PROSITE" id="PS00108">
    <property type="entry name" value="PROTEIN_KINASE_ST"/>
    <property type="match status" value="1"/>
</dbReference>
<feature type="binding site" evidence="6">
    <location>
        <position position="161"/>
    </location>
    <ligand>
        <name>ATP</name>
        <dbReference type="ChEBI" id="CHEBI:30616"/>
    </ligand>
</feature>
<dbReference type="InterPro" id="IPR008271">
    <property type="entry name" value="Ser/Thr_kinase_AS"/>
</dbReference>
<name>A0AAD5FKZ4_SILAS</name>
<comment type="caution">
    <text evidence="10">The sequence shown here is derived from an EMBL/GenBank/DDBJ whole genome shotgun (WGS) entry which is preliminary data.</text>
</comment>
<evidence type="ECO:0000259" key="9">
    <source>
        <dbReference type="PROSITE" id="PS50011"/>
    </source>
</evidence>
<feature type="region of interest" description="Disordered" evidence="8">
    <location>
        <begin position="443"/>
        <end position="478"/>
    </location>
</feature>
<dbReference type="Pfam" id="PF00069">
    <property type="entry name" value="Pkinase"/>
    <property type="match status" value="1"/>
</dbReference>
<keyword evidence="3 6" id="KW-0547">Nucleotide-binding</keyword>
<dbReference type="Gene3D" id="1.10.510.10">
    <property type="entry name" value="Transferase(Phosphotransferase) domain 1"/>
    <property type="match status" value="1"/>
</dbReference>
<dbReference type="FunFam" id="3.30.200.20:FF:000040">
    <property type="entry name" value="Dual specificity mitogen-activated protein kinase kinase"/>
    <property type="match status" value="1"/>
</dbReference>
<dbReference type="PANTHER" id="PTHR24359">
    <property type="entry name" value="SERINE/THREONINE-PROTEIN KINASE SBK1"/>
    <property type="match status" value="1"/>
</dbReference>
<keyword evidence="4 10" id="KW-0418">Kinase</keyword>
<dbReference type="EMBL" id="MU551646">
    <property type="protein sequence ID" value="KAI5620426.1"/>
    <property type="molecule type" value="Genomic_DNA"/>
</dbReference>
<evidence type="ECO:0000313" key="11">
    <source>
        <dbReference type="Proteomes" id="UP001205998"/>
    </source>
</evidence>
<feature type="compositionally biased region" description="Basic and acidic residues" evidence="8">
    <location>
        <begin position="443"/>
        <end position="460"/>
    </location>
</feature>
<feature type="region of interest" description="Disordered" evidence="8">
    <location>
        <begin position="372"/>
        <end position="399"/>
    </location>
</feature>
<feature type="compositionally biased region" description="Basic and acidic residues" evidence="8">
    <location>
        <begin position="372"/>
        <end position="394"/>
    </location>
</feature>
<keyword evidence="1 7" id="KW-0723">Serine/threonine-protein kinase</keyword>
<organism evidence="10 11">
    <name type="scientific">Silurus asotus</name>
    <name type="common">Amur catfish</name>
    <name type="synonym">Parasilurus asotus</name>
    <dbReference type="NCBI Taxonomy" id="30991"/>
    <lineage>
        <taxon>Eukaryota</taxon>
        <taxon>Metazoa</taxon>
        <taxon>Chordata</taxon>
        <taxon>Craniata</taxon>
        <taxon>Vertebrata</taxon>
        <taxon>Euteleostomi</taxon>
        <taxon>Actinopterygii</taxon>
        <taxon>Neopterygii</taxon>
        <taxon>Teleostei</taxon>
        <taxon>Ostariophysi</taxon>
        <taxon>Siluriformes</taxon>
        <taxon>Siluridae</taxon>
        <taxon>Silurus</taxon>
    </lineage>
</organism>
<protein>
    <submittedName>
        <fullName evidence="10">SH3 domain binding kinase family, member 3</fullName>
    </submittedName>
</protein>
<dbReference type="InterPro" id="IPR017441">
    <property type="entry name" value="Protein_kinase_ATP_BS"/>
</dbReference>
<proteinExistence type="inferred from homology"/>
<evidence type="ECO:0000256" key="6">
    <source>
        <dbReference type="PROSITE-ProRule" id="PRU10141"/>
    </source>
</evidence>
<feature type="compositionally biased region" description="Basic and acidic residues" evidence="8">
    <location>
        <begin position="467"/>
        <end position="478"/>
    </location>
</feature>
<dbReference type="InterPro" id="IPR000719">
    <property type="entry name" value="Prot_kinase_dom"/>
</dbReference>
<evidence type="ECO:0000256" key="3">
    <source>
        <dbReference type="ARBA" id="ARBA00022741"/>
    </source>
</evidence>
<evidence type="ECO:0000256" key="5">
    <source>
        <dbReference type="ARBA" id="ARBA00022840"/>
    </source>
</evidence>
<dbReference type="AlphaFoldDB" id="A0AAD5FKZ4"/>
<evidence type="ECO:0000256" key="2">
    <source>
        <dbReference type="ARBA" id="ARBA00022679"/>
    </source>
</evidence>
<keyword evidence="5 6" id="KW-0067">ATP-binding</keyword>
<dbReference type="PROSITE" id="PS50011">
    <property type="entry name" value="PROTEIN_KINASE_DOM"/>
    <property type="match status" value="1"/>
</dbReference>
<evidence type="ECO:0000256" key="4">
    <source>
        <dbReference type="ARBA" id="ARBA00022777"/>
    </source>
</evidence>
<dbReference type="Gene3D" id="3.30.200.20">
    <property type="entry name" value="Phosphorylase Kinase, domain 1"/>
    <property type="match status" value="1"/>
</dbReference>
<gene>
    <name evidence="10" type="ORF">C0J50_19893</name>
</gene>
<sequence>MEHCVSPRTVITDTPPAKLWSAMDRKVHIYSIHTPKYFYQHHVTIANECMLYDLEDQQTHHGCHGHLMNNAPAVSSCMATVVITGTVCLMLHTVGQVCTMGNPFEKDTARDLDELCYLTAQSMTSMVTAEHFRVIKKLGEGSYGKVMLAVHKKRGTPMALKFFPRSSTTLHTFLREYNLSLSFCTHPSLTRALGIFFSTPSHYIFAQQAALYGDLYDVIVSDVGVSEVQAQSVMSQLSGAVSYLHSLGFVHRDIKPENVFLCAPNCRWVKLGDFGLVRLRGTKVRAVWYESPFCVPEVERVKHIKKESASKQKNEEKEDIWMPVESSLDTWALGILTYCLLTSCFPWEESTSDDPGYRQFCTWFNDVKEKEERGIGQNRPMDRKERGTDNREGEAEVGIPSQFQSLSTLALTLLRRLLHPLPEQRGMPDEVLSYLGGPWLSKTEEEEKRRQQEAQEEARKILGGGIEEDKERERKRER</sequence>
<dbReference type="SMART" id="SM00220">
    <property type="entry name" value="S_TKc"/>
    <property type="match status" value="1"/>
</dbReference>
<accession>A0AAD5FKZ4</accession>
<dbReference type="PROSITE" id="PS00107">
    <property type="entry name" value="PROTEIN_KINASE_ATP"/>
    <property type="match status" value="1"/>
</dbReference>
<feature type="domain" description="Protein kinase" evidence="9">
    <location>
        <begin position="132"/>
        <end position="440"/>
    </location>
</feature>
<dbReference type="Proteomes" id="UP001205998">
    <property type="component" value="Unassembled WGS sequence"/>
</dbReference>
<keyword evidence="11" id="KW-1185">Reference proteome</keyword>
<dbReference type="InterPro" id="IPR011009">
    <property type="entry name" value="Kinase-like_dom_sf"/>
</dbReference>
<keyword evidence="2" id="KW-0808">Transferase</keyword>
<dbReference type="GO" id="GO:0004674">
    <property type="term" value="F:protein serine/threonine kinase activity"/>
    <property type="evidence" value="ECO:0007669"/>
    <property type="project" value="UniProtKB-KW"/>
</dbReference>
<evidence type="ECO:0000256" key="8">
    <source>
        <dbReference type="SAM" id="MobiDB-lite"/>
    </source>
</evidence>
<dbReference type="PANTHER" id="PTHR24359:SF1">
    <property type="entry name" value="INHIBITOR OF NUCLEAR FACTOR KAPPA-B KINASE EPSILON SUBUNIT HOMOLOG 1-RELATED"/>
    <property type="match status" value="1"/>
</dbReference>
<evidence type="ECO:0000256" key="1">
    <source>
        <dbReference type="ARBA" id="ARBA00022527"/>
    </source>
</evidence>
<dbReference type="GO" id="GO:0005524">
    <property type="term" value="F:ATP binding"/>
    <property type="evidence" value="ECO:0007669"/>
    <property type="project" value="UniProtKB-UniRule"/>
</dbReference>
<reference evidence="10" key="1">
    <citation type="submission" date="2018-07" db="EMBL/GenBank/DDBJ databases">
        <title>Comparative genomics of catfishes provides insights into carnivory and benthic adaptation.</title>
        <authorList>
            <person name="Zhang Y."/>
            <person name="Wang D."/>
            <person name="Peng Z."/>
            <person name="Zheng S."/>
            <person name="Shao F."/>
            <person name="Tao W."/>
        </authorList>
    </citation>
    <scope>NUCLEOTIDE SEQUENCE</scope>
    <source>
        <strain evidence="10">Chongqing</strain>
    </source>
</reference>
<evidence type="ECO:0000313" key="10">
    <source>
        <dbReference type="EMBL" id="KAI5620426.1"/>
    </source>
</evidence>
<comment type="similarity">
    <text evidence="7">Belongs to the protein kinase superfamily.</text>
</comment>
<dbReference type="GO" id="GO:1902531">
    <property type="term" value="P:regulation of intracellular signal transduction"/>
    <property type="evidence" value="ECO:0007669"/>
    <property type="project" value="UniProtKB-ARBA"/>
</dbReference>
<dbReference type="SUPFAM" id="SSF56112">
    <property type="entry name" value="Protein kinase-like (PK-like)"/>
    <property type="match status" value="1"/>
</dbReference>